<evidence type="ECO:0000313" key="2">
    <source>
        <dbReference type="EMBL" id="CAG4890992.1"/>
    </source>
</evidence>
<keyword evidence="1" id="KW-0812">Transmembrane</keyword>
<sequence length="234" mass="25932">MLVRIVLAAICAASRSAHITGMKKRLRYLSAVCVNLLLPWLAFRLAAPHGGYAAGLLASTLPLLAWMIWDYARYRHFDALSALVLAGIVMSLIAHEISSGPGKRVLEQPVVSGMVGASFLASLLFRRPMVYYLGRSTMARESPARAAEFEQNWKTRPKLVAALRMMTLVWGLFMTSENLVRCVIVWSHPGDPQAAHASALLGYIVYGGLTVWTFWYRRQRLQKDPETASAAIAE</sequence>
<protein>
    <recommendedName>
        <fullName evidence="4">DUF3159 domain-containing protein</fullName>
    </recommendedName>
</protein>
<dbReference type="RefSeq" id="WP_228875298.1">
    <property type="nucleotide sequence ID" value="NZ_CAJQYX010000003.1"/>
</dbReference>
<gene>
    <name evidence="2" type="ORF">LMG31841_01278</name>
</gene>
<dbReference type="EMBL" id="CAJQZC010000002">
    <property type="protein sequence ID" value="CAG4890992.1"/>
    <property type="molecule type" value="Genomic_DNA"/>
</dbReference>
<name>A0A9N8X0G7_9BURK</name>
<evidence type="ECO:0000256" key="1">
    <source>
        <dbReference type="SAM" id="Phobius"/>
    </source>
</evidence>
<keyword evidence="1" id="KW-1133">Transmembrane helix</keyword>
<organism evidence="2 3">
    <name type="scientific">Paraburkholderia saeva</name>
    <dbReference type="NCBI Taxonomy" id="2777537"/>
    <lineage>
        <taxon>Bacteria</taxon>
        <taxon>Pseudomonadati</taxon>
        <taxon>Pseudomonadota</taxon>
        <taxon>Betaproteobacteria</taxon>
        <taxon>Burkholderiales</taxon>
        <taxon>Burkholderiaceae</taxon>
        <taxon>Paraburkholderia</taxon>
    </lineage>
</organism>
<feature type="transmembrane region" description="Helical" evidence="1">
    <location>
        <begin position="26"/>
        <end position="43"/>
    </location>
</feature>
<accession>A0A9N8X0G7</accession>
<keyword evidence="1" id="KW-0472">Membrane</keyword>
<feature type="transmembrane region" description="Helical" evidence="1">
    <location>
        <begin position="49"/>
        <end position="69"/>
    </location>
</feature>
<feature type="transmembrane region" description="Helical" evidence="1">
    <location>
        <begin position="159"/>
        <end position="175"/>
    </location>
</feature>
<feature type="transmembrane region" description="Helical" evidence="1">
    <location>
        <begin position="76"/>
        <end position="94"/>
    </location>
</feature>
<dbReference type="AlphaFoldDB" id="A0A9N8X0G7"/>
<evidence type="ECO:0000313" key="3">
    <source>
        <dbReference type="Proteomes" id="UP000789704"/>
    </source>
</evidence>
<feature type="transmembrane region" description="Helical" evidence="1">
    <location>
        <begin position="195"/>
        <end position="215"/>
    </location>
</feature>
<comment type="caution">
    <text evidence="2">The sequence shown here is derived from an EMBL/GenBank/DDBJ whole genome shotgun (WGS) entry which is preliminary data.</text>
</comment>
<proteinExistence type="predicted"/>
<reference evidence="2" key="1">
    <citation type="submission" date="2021-04" db="EMBL/GenBank/DDBJ databases">
        <authorList>
            <person name="Vanwijnsberghe S."/>
        </authorList>
    </citation>
    <scope>NUCLEOTIDE SEQUENCE</scope>
    <source>
        <strain evidence="2">LMG 31841</strain>
    </source>
</reference>
<dbReference type="Proteomes" id="UP000789704">
    <property type="component" value="Unassembled WGS sequence"/>
</dbReference>
<keyword evidence="3" id="KW-1185">Reference proteome</keyword>
<dbReference type="NCBIfam" id="NF041646">
    <property type="entry name" value="VC0807_fam"/>
    <property type="match status" value="1"/>
</dbReference>
<feature type="transmembrane region" description="Helical" evidence="1">
    <location>
        <begin position="106"/>
        <end position="125"/>
    </location>
</feature>
<evidence type="ECO:0008006" key="4">
    <source>
        <dbReference type="Google" id="ProtNLM"/>
    </source>
</evidence>